<sequence length="37" mass="4124">MNASAIIMMLVAIVTVWGGMVVSIVHLMRHPEEKDDE</sequence>
<dbReference type="Proteomes" id="UP000662814">
    <property type="component" value="Chromosome"/>
</dbReference>
<keyword evidence="1" id="KW-1133">Transmembrane helix</keyword>
<accession>A0ABX6YKH4</accession>
<name>A0ABX6YKH4_9MICO</name>
<gene>
    <name evidence="2" type="ORF">HCR76_04095</name>
</gene>
<evidence type="ECO:0000313" key="3">
    <source>
        <dbReference type="Proteomes" id="UP000662814"/>
    </source>
</evidence>
<dbReference type="Pfam" id="PF16951">
    <property type="entry name" value="MaAIMP_sms"/>
    <property type="match status" value="1"/>
</dbReference>
<keyword evidence="1" id="KW-0812">Transmembrane</keyword>
<proteinExistence type="predicted"/>
<dbReference type="RefSeq" id="WP_166988468.1">
    <property type="nucleotide sequence ID" value="NZ_CP061169.1"/>
</dbReference>
<dbReference type="EMBL" id="CP061169">
    <property type="protein sequence ID" value="QPZ39252.1"/>
    <property type="molecule type" value="Genomic_DNA"/>
</dbReference>
<evidence type="ECO:0000313" key="2">
    <source>
        <dbReference type="EMBL" id="QPZ39252.1"/>
    </source>
</evidence>
<keyword evidence="3" id="KW-1185">Reference proteome</keyword>
<dbReference type="InterPro" id="IPR031596">
    <property type="entry name" value="MaAIMP_sms"/>
</dbReference>
<feature type="transmembrane region" description="Helical" evidence="1">
    <location>
        <begin position="6"/>
        <end position="28"/>
    </location>
</feature>
<evidence type="ECO:0000256" key="1">
    <source>
        <dbReference type="SAM" id="Phobius"/>
    </source>
</evidence>
<protein>
    <submittedName>
        <fullName evidence="2">Methionine/alanine import family NSS transporter small subunit</fullName>
    </submittedName>
</protein>
<dbReference type="NCBIfam" id="NF033493">
    <property type="entry name" value="MetS_like_NSS"/>
    <property type="match status" value="1"/>
</dbReference>
<reference evidence="2 3" key="1">
    <citation type="submission" date="2020-12" db="EMBL/GenBank/DDBJ databases">
        <title>Microbacterium sp. HY060.</title>
        <authorList>
            <person name="Zhou J."/>
        </authorList>
    </citation>
    <scope>NUCLEOTIDE SEQUENCE [LARGE SCALE GENOMIC DNA]</scope>
    <source>
        <strain evidence="2 3">HY60</strain>
    </source>
</reference>
<keyword evidence="1" id="KW-0472">Membrane</keyword>
<organism evidence="2 3">
    <name type="scientific">Paramicrobacterium chengjingii</name>
    <dbReference type="NCBI Taxonomy" id="2769067"/>
    <lineage>
        <taxon>Bacteria</taxon>
        <taxon>Bacillati</taxon>
        <taxon>Actinomycetota</taxon>
        <taxon>Actinomycetes</taxon>
        <taxon>Micrococcales</taxon>
        <taxon>Microbacteriaceae</taxon>
        <taxon>Paramicrobacterium</taxon>
    </lineage>
</organism>